<dbReference type="AlphaFoldDB" id="A0A8D8PK70"/>
<protein>
    <submittedName>
        <fullName evidence="2">(northern house mosquito) hypothetical protein</fullName>
    </submittedName>
</protein>
<proteinExistence type="predicted"/>
<dbReference type="EMBL" id="HBUE01246781">
    <property type="protein sequence ID" value="CAG6552415.1"/>
    <property type="molecule type" value="Transcribed_RNA"/>
</dbReference>
<reference evidence="2" key="1">
    <citation type="submission" date="2021-05" db="EMBL/GenBank/DDBJ databases">
        <authorList>
            <person name="Alioto T."/>
            <person name="Alioto T."/>
            <person name="Gomez Garrido J."/>
        </authorList>
    </citation>
    <scope>NUCLEOTIDE SEQUENCE</scope>
</reference>
<organism evidence="2">
    <name type="scientific">Culex pipiens</name>
    <name type="common">House mosquito</name>
    <dbReference type="NCBI Taxonomy" id="7175"/>
    <lineage>
        <taxon>Eukaryota</taxon>
        <taxon>Metazoa</taxon>
        <taxon>Ecdysozoa</taxon>
        <taxon>Arthropoda</taxon>
        <taxon>Hexapoda</taxon>
        <taxon>Insecta</taxon>
        <taxon>Pterygota</taxon>
        <taxon>Neoptera</taxon>
        <taxon>Endopterygota</taxon>
        <taxon>Diptera</taxon>
        <taxon>Nematocera</taxon>
        <taxon>Culicoidea</taxon>
        <taxon>Culicidae</taxon>
        <taxon>Culicinae</taxon>
        <taxon>Culicini</taxon>
        <taxon>Culex</taxon>
        <taxon>Culex</taxon>
    </lineage>
</organism>
<accession>A0A8D8PK70</accession>
<feature type="compositionally biased region" description="Polar residues" evidence="1">
    <location>
        <begin position="1"/>
        <end position="12"/>
    </location>
</feature>
<feature type="region of interest" description="Disordered" evidence="1">
    <location>
        <begin position="1"/>
        <end position="129"/>
    </location>
</feature>
<evidence type="ECO:0000256" key="1">
    <source>
        <dbReference type="SAM" id="MobiDB-lite"/>
    </source>
</evidence>
<dbReference type="EMBL" id="HBUE01353926">
    <property type="protein sequence ID" value="CAG6604734.1"/>
    <property type="molecule type" value="Transcribed_RNA"/>
</dbReference>
<sequence>MLVQLQRGTTALGTERRLRRKPVCQSLAGPAQTVSVQGPAQGGQRRLSYAEEARLGRRTAGQAQNRHRGPDRGSGKARPPRARTSAANTSPIDFVTLRDEQLPAGPELSPTDAGAGFGHDSVSNRCKLL</sequence>
<dbReference type="EMBL" id="HBUE01353925">
    <property type="protein sequence ID" value="CAG6604731.1"/>
    <property type="molecule type" value="Transcribed_RNA"/>
</dbReference>
<dbReference type="EMBL" id="HBUE01062155">
    <property type="protein sequence ID" value="CAG6469111.1"/>
    <property type="molecule type" value="Transcribed_RNA"/>
</dbReference>
<name>A0A8D8PK70_CULPI</name>
<evidence type="ECO:0000313" key="2">
    <source>
        <dbReference type="EMBL" id="CAG6604734.1"/>
    </source>
</evidence>
<dbReference type="EMBL" id="HBUE01062154">
    <property type="protein sequence ID" value="CAG6469108.1"/>
    <property type="molecule type" value="Transcribed_RNA"/>
</dbReference>
<dbReference type="EMBL" id="HBUE01246782">
    <property type="protein sequence ID" value="CAG6552418.1"/>
    <property type="molecule type" value="Transcribed_RNA"/>
</dbReference>